<evidence type="ECO:0000256" key="3">
    <source>
        <dbReference type="ARBA" id="ARBA00023163"/>
    </source>
</evidence>
<gene>
    <name evidence="5" type="ORF">JF72_03310</name>
</gene>
<dbReference type="InterPro" id="IPR018356">
    <property type="entry name" value="Tscrpt_reg_HTH_DeoR_CS"/>
</dbReference>
<dbReference type="PROSITE" id="PS51000">
    <property type="entry name" value="HTH_DEOR_2"/>
    <property type="match status" value="1"/>
</dbReference>
<dbReference type="PANTHER" id="PTHR30363:SF44">
    <property type="entry name" value="AGA OPERON TRANSCRIPTIONAL REPRESSOR-RELATED"/>
    <property type="match status" value="1"/>
</dbReference>
<keyword evidence="3" id="KW-0804">Transcription</keyword>
<comment type="caution">
    <text evidence="5">The sequence shown here is derived from an EMBL/GenBank/DDBJ whole genome shotgun (WGS) entry which is preliminary data.</text>
</comment>
<dbReference type="PRINTS" id="PR00037">
    <property type="entry name" value="HTHLACR"/>
</dbReference>
<keyword evidence="1" id="KW-0805">Transcription regulation</keyword>
<dbReference type="InterPro" id="IPR037171">
    <property type="entry name" value="NagB/RpiA_transferase-like"/>
</dbReference>
<dbReference type="InterPro" id="IPR036390">
    <property type="entry name" value="WH_DNA-bd_sf"/>
</dbReference>
<evidence type="ECO:0000313" key="5">
    <source>
        <dbReference type="EMBL" id="KJY61056.1"/>
    </source>
</evidence>
<dbReference type="PATRIC" id="fig|303541.3.peg.477"/>
<dbReference type="RefSeq" id="WP_046306284.1">
    <property type="nucleotide sequence ID" value="NZ_KQ034000.1"/>
</dbReference>
<dbReference type="Pfam" id="PF08220">
    <property type="entry name" value="HTH_DeoR"/>
    <property type="match status" value="1"/>
</dbReference>
<dbReference type="SUPFAM" id="SSF46785">
    <property type="entry name" value="Winged helix' DNA-binding domain"/>
    <property type="match status" value="1"/>
</dbReference>
<evidence type="ECO:0000259" key="4">
    <source>
        <dbReference type="PROSITE" id="PS51000"/>
    </source>
</evidence>
<dbReference type="PANTHER" id="PTHR30363">
    <property type="entry name" value="HTH-TYPE TRANSCRIPTIONAL REGULATOR SRLR-RELATED"/>
    <property type="match status" value="1"/>
</dbReference>
<keyword evidence="2" id="KW-0238">DNA-binding</keyword>
<dbReference type="Proteomes" id="UP000033682">
    <property type="component" value="Unassembled WGS sequence"/>
</dbReference>
<evidence type="ECO:0000256" key="2">
    <source>
        <dbReference type="ARBA" id="ARBA00023125"/>
    </source>
</evidence>
<sequence>MTQEERIREIKKLLEQKHHLVTKDLADYFNVSFDTARRDVRRLTSTGQAIRVHGGLLANSHDNVPNFITRNHIDSPIKTKMAQMALRFVHPNQYDFIGASTTLKKLCELICGMDLQIVTNSIDNSLELMQSRLPDVRLLGGKIDKEHRFNYSVTSIDTLKRMIFNTAFFGTSNVKEDGAYLTKMSDAELTRVAASRAKQVVVIAENYKFNSQNTSPFMSIPLSQIDVLITDDPLPQELKEKFAPKTQIISVLRK</sequence>
<reference evidence="5 6" key="1">
    <citation type="submission" date="2015-01" db="EMBL/GenBank/DDBJ databases">
        <title>Comparative genomics of the lactic acid bacteria isolated from the honey bee gut.</title>
        <authorList>
            <person name="Ellegaard K.M."/>
            <person name="Tamarit D."/>
            <person name="Javelind E."/>
            <person name="Olofsson T."/>
            <person name="Andersson S.G."/>
            <person name="Vasquez A."/>
        </authorList>
    </citation>
    <scope>NUCLEOTIDE SEQUENCE [LARGE SCALE GENOMIC DNA]</scope>
    <source>
        <strain evidence="5 6">Hma11</strain>
    </source>
</reference>
<dbReference type="HOGENOM" id="CLU_060699_2_0_9"/>
<dbReference type="InterPro" id="IPR001034">
    <property type="entry name" value="DeoR_HTH"/>
</dbReference>
<dbReference type="GO" id="GO:0003700">
    <property type="term" value="F:DNA-binding transcription factor activity"/>
    <property type="evidence" value="ECO:0007669"/>
    <property type="project" value="InterPro"/>
</dbReference>
<dbReference type="SMART" id="SM00420">
    <property type="entry name" value="HTH_DEOR"/>
    <property type="match status" value="1"/>
</dbReference>
<proteinExistence type="predicted"/>
<dbReference type="GO" id="GO:0003677">
    <property type="term" value="F:DNA binding"/>
    <property type="evidence" value="ECO:0007669"/>
    <property type="project" value="UniProtKB-KW"/>
</dbReference>
<dbReference type="Pfam" id="PF00455">
    <property type="entry name" value="DeoRC"/>
    <property type="match status" value="1"/>
</dbReference>
<dbReference type="SUPFAM" id="SSF100950">
    <property type="entry name" value="NagB/RpiA/CoA transferase-like"/>
    <property type="match status" value="1"/>
</dbReference>
<evidence type="ECO:0000313" key="6">
    <source>
        <dbReference type="Proteomes" id="UP000033682"/>
    </source>
</evidence>
<dbReference type="STRING" id="303541.JF72_03310"/>
<dbReference type="InterPro" id="IPR050313">
    <property type="entry name" value="Carb_Metab_HTH_regulators"/>
</dbReference>
<feature type="domain" description="HTH deoR-type" evidence="4">
    <location>
        <begin position="3"/>
        <end position="58"/>
    </location>
</feature>
<keyword evidence="6" id="KW-1185">Reference proteome</keyword>
<organism evidence="5 6">
    <name type="scientific">Lactobacillus apis</name>
    <dbReference type="NCBI Taxonomy" id="303541"/>
    <lineage>
        <taxon>Bacteria</taxon>
        <taxon>Bacillati</taxon>
        <taxon>Bacillota</taxon>
        <taxon>Bacilli</taxon>
        <taxon>Lactobacillales</taxon>
        <taxon>Lactobacillaceae</taxon>
        <taxon>Lactobacillus</taxon>
    </lineage>
</organism>
<dbReference type="PROSITE" id="PS00894">
    <property type="entry name" value="HTH_DEOR_1"/>
    <property type="match status" value="1"/>
</dbReference>
<protein>
    <recommendedName>
        <fullName evidence="4">HTH deoR-type domain-containing protein</fullName>
    </recommendedName>
</protein>
<dbReference type="Gene3D" id="3.40.50.1360">
    <property type="match status" value="1"/>
</dbReference>
<name>A0A0F4LU36_9LACO</name>
<accession>A0A0F4LU36</accession>
<dbReference type="InterPro" id="IPR014036">
    <property type="entry name" value="DeoR-like_C"/>
</dbReference>
<dbReference type="Gene3D" id="1.10.10.10">
    <property type="entry name" value="Winged helix-like DNA-binding domain superfamily/Winged helix DNA-binding domain"/>
    <property type="match status" value="1"/>
</dbReference>
<dbReference type="InterPro" id="IPR036388">
    <property type="entry name" value="WH-like_DNA-bd_sf"/>
</dbReference>
<dbReference type="AlphaFoldDB" id="A0A0F4LU36"/>
<dbReference type="SMART" id="SM01134">
    <property type="entry name" value="DeoRC"/>
    <property type="match status" value="1"/>
</dbReference>
<evidence type="ECO:0000256" key="1">
    <source>
        <dbReference type="ARBA" id="ARBA00023015"/>
    </source>
</evidence>
<dbReference type="EMBL" id="JXLG01000005">
    <property type="protein sequence ID" value="KJY61056.1"/>
    <property type="molecule type" value="Genomic_DNA"/>
</dbReference>